<gene>
    <name evidence="1" type="ORF">CONLIGDRAFT_644274</name>
</gene>
<evidence type="ECO:0000313" key="2">
    <source>
        <dbReference type="Proteomes" id="UP000182658"/>
    </source>
</evidence>
<accession>A0A1J7JAE0</accession>
<proteinExistence type="predicted"/>
<name>A0A1J7JAE0_9PEZI</name>
<evidence type="ECO:0000313" key="1">
    <source>
        <dbReference type="EMBL" id="OIW30265.1"/>
    </source>
</evidence>
<protein>
    <submittedName>
        <fullName evidence="1">Uncharacterized protein</fullName>
    </submittedName>
</protein>
<dbReference type="EMBL" id="KV875097">
    <property type="protein sequence ID" value="OIW30265.1"/>
    <property type="molecule type" value="Genomic_DNA"/>
</dbReference>
<organism evidence="1 2">
    <name type="scientific">Coniochaeta ligniaria NRRL 30616</name>
    <dbReference type="NCBI Taxonomy" id="1408157"/>
    <lineage>
        <taxon>Eukaryota</taxon>
        <taxon>Fungi</taxon>
        <taxon>Dikarya</taxon>
        <taxon>Ascomycota</taxon>
        <taxon>Pezizomycotina</taxon>
        <taxon>Sordariomycetes</taxon>
        <taxon>Sordariomycetidae</taxon>
        <taxon>Coniochaetales</taxon>
        <taxon>Coniochaetaceae</taxon>
        <taxon>Coniochaeta</taxon>
    </lineage>
</organism>
<reference evidence="1 2" key="1">
    <citation type="submission" date="2016-10" db="EMBL/GenBank/DDBJ databases">
        <title>Draft genome sequence of Coniochaeta ligniaria NRRL30616, a lignocellulolytic fungus for bioabatement of inhibitors in plant biomass hydrolysates.</title>
        <authorList>
            <consortium name="DOE Joint Genome Institute"/>
            <person name="Jimenez D.J."/>
            <person name="Hector R.E."/>
            <person name="Riley R."/>
            <person name="Sun H."/>
            <person name="Grigoriev I.V."/>
            <person name="Van Elsas J.D."/>
            <person name="Nichols N.N."/>
        </authorList>
    </citation>
    <scope>NUCLEOTIDE SEQUENCE [LARGE SCALE GENOMIC DNA]</scope>
    <source>
        <strain evidence="1 2">NRRL 30616</strain>
    </source>
</reference>
<dbReference type="AlphaFoldDB" id="A0A1J7JAE0"/>
<dbReference type="Proteomes" id="UP000182658">
    <property type="component" value="Unassembled WGS sequence"/>
</dbReference>
<sequence length="163" mass="18201">MAGHSPSIASPSSCFLPLKPVHDCGELLLMVIRRDTDTGKDSSHAHMEPYRRRFDITRGSGLHPHAYIAAFGWRLKRRSSSRAARRLRIVATSIPLVPPAAMPRWSSSWSVVNNKIFGIMTGHKSTHTADEIPEVARKNWVRFGPARSSKGSNVFRRESQCLA</sequence>
<dbReference type="InParanoid" id="A0A1J7JAE0"/>
<keyword evidence="2" id="KW-1185">Reference proteome</keyword>